<sequence length="961" mass="107789">MLKKYLLLIVCFQLFPSVFLAQSPLNVFTEENYGGNTQSYEIFTIYKDLGTFDNNIKSFKLRQGYMATFATSSDGTGYSRVFRADDSDLEVATMPAYLQGTVSFIRVMALNDFVTKKGWAGWVADEVSAVNATWRYDWSAGGAGNATLEYVPIKQNLNWPSFGEIESKPNVTHVLGYNEPDRPDQSNISLETVIANWKYYMQSGLRLGAPAYSDPYNGLWGFMGEAEANNLRVDFIPIHSYWSRDQQDWSWRLDDVWNAFHRPIWITEWNNGANWTNEAWPSGNRLATDANVQKQLTDITYILNILESKPYVERYSIYNWVEDCRAMILIINDCWKSNNPDWQNYEWLKTAPVISTWVDDCGENTKVLTPAGVYYRDHASAKAFNPSSEYVPTWNPLKENLTFTVSEDFQSVTINWDGNNGELVNKYIVQRKSGFSWVTIYESTDYTILKTTPQPMPAQTTEYRIRVIGKDNTETSQNTFFTVKSIAEAPDDLSGQAISAKKISLNWSAVTNADAYNIKRSATSGGSFETVAAYVTDLSYLDTGLEPETTYYYKISSFNTGGESPDSSPEIMIKTMTLTAPDEITNVLVGSGDAQVKMKWDVIEDSQYEILRSESQVGPFESVVITNFEVPEYTDLTVVNGTTYYYKVRAFNEAGQTPDSEVMISTPNLGQHTYFNFNENSGTNPFDQWGIHSANLLATAGWNDGKEGSGILLNGSSSSYVDIEDGIIQDLTDFTISVWVQLGAASNWSRIFDFGTGSNVNMFLTPQNGGTGTYRFAIKNGGAEEQINTSVSPVVGAWTHVAITMEGSLGIMYIDGVEVGRKEDFSLNPSSLGHTTQNYIGKSQYPDPYLNATVDEFRIYNRALNPSEVESLKSKTLHVDYENLKSLGVYKFYTSNQSLFALNSSRVNANYQLYSISGQLLSQGKMNVNETVNLGYYRVGIYIVKVIDSLGEVSTVKVLVK</sequence>
<proteinExistence type="predicted"/>
<dbReference type="PANTHER" id="PTHR34154:SF3">
    <property type="entry name" value="ALKALI-SENSITIVE LINKAGE PROTEIN 1"/>
    <property type="match status" value="1"/>
</dbReference>
<evidence type="ECO:0000256" key="1">
    <source>
        <dbReference type="ARBA" id="ARBA00022729"/>
    </source>
</evidence>
<dbReference type="InterPro" id="IPR024655">
    <property type="entry name" value="Asl1_glyco_hydro_catalytic"/>
</dbReference>
<dbReference type="Pfam" id="PF13385">
    <property type="entry name" value="Laminin_G_3"/>
    <property type="match status" value="1"/>
</dbReference>
<evidence type="ECO:0000313" key="5">
    <source>
        <dbReference type="EMBL" id="MBD0834844.1"/>
    </source>
</evidence>
<dbReference type="SUPFAM" id="SSF49265">
    <property type="entry name" value="Fibronectin type III"/>
    <property type="match status" value="1"/>
</dbReference>
<keyword evidence="1 3" id="KW-0732">Signal</keyword>
<dbReference type="Gene3D" id="2.60.20.10">
    <property type="entry name" value="Crystallins"/>
    <property type="match status" value="1"/>
</dbReference>
<dbReference type="Gene3D" id="2.60.120.200">
    <property type="match status" value="1"/>
</dbReference>
<dbReference type="GO" id="GO:0004553">
    <property type="term" value="F:hydrolase activity, hydrolyzing O-glycosyl compounds"/>
    <property type="evidence" value="ECO:0007669"/>
    <property type="project" value="UniProtKB-ARBA"/>
</dbReference>
<comment type="caution">
    <text evidence="5">The sequence shown here is derived from an EMBL/GenBank/DDBJ whole genome shotgun (WGS) entry which is preliminary data.</text>
</comment>
<dbReference type="SUPFAM" id="SSF49899">
    <property type="entry name" value="Concanavalin A-like lectins/glucanases"/>
    <property type="match status" value="1"/>
</dbReference>
<gene>
    <name evidence="5" type="ORF">ICJ84_05310</name>
</gene>
<keyword evidence="2" id="KW-1015">Disulfide bond</keyword>
<dbReference type="SUPFAM" id="SSF51445">
    <property type="entry name" value="(Trans)glycosidases"/>
    <property type="match status" value="1"/>
</dbReference>
<evidence type="ECO:0000259" key="4">
    <source>
        <dbReference type="PROSITE" id="PS50853"/>
    </source>
</evidence>
<dbReference type="PROSITE" id="PS50853">
    <property type="entry name" value="FN3"/>
    <property type="match status" value="1"/>
</dbReference>
<feature type="chain" id="PRO_5035300588" evidence="3">
    <location>
        <begin position="22"/>
        <end position="961"/>
    </location>
</feature>
<feature type="domain" description="Fibronectin type-III" evidence="4">
    <location>
        <begin position="489"/>
        <end position="582"/>
    </location>
</feature>
<dbReference type="SMART" id="SM00060">
    <property type="entry name" value="FN3"/>
    <property type="match status" value="2"/>
</dbReference>
<dbReference type="RefSeq" id="WP_188215294.1">
    <property type="nucleotide sequence ID" value="NZ_BAABGH010000018.1"/>
</dbReference>
<evidence type="ECO:0000313" key="6">
    <source>
        <dbReference type="Proteomes" id="UP000602057"/>
    </source>
</evidence>
<dbReference type="SMART" id="SM00560">
    <property type="entry name" value="LamGL"/>
    <property type="match status" value="1"/>
</dbReference>
<evidence type="ECO:0000256" key="3">
    <source>
        <dbReference type="SAM" id="SignalP"/>
    </source>
</evidence>
<dbReference type="PANTHER" id="PTHR34154">
    <property type="entry name" value="ALKALI-SENSITIVE LINKAGE PROTEIN 1"/>
    <property type="match status" value="1"/>
</dbReference>
<organism evidence="5 6">
    <name type="scientific">Aestuariibaculum suncheonense</name>
    <dbReference type="NCBI Taxonomy" id="1028745"/>
    <lineage>
        <taxon>Bacteria</taxon>
        <taxon>Pseudomonadati</taxon>
        <taxon>Bacteroidota</taxon>
        <taxon>Flavobacteriia</taxon>
        <taxon>Flavobacteriales</taxon>
        <taxon>Flavobacteriaceae</taxon>
    </lineage>
</organism>
<dbReference type="GO" id="GO:0071966">
    <property type="term" value="P:fungal-type cell wall polysaccharide metabolic process"/>
    <property type="evidence" value="ECO:0007669"/>
    <property type="project" value="TreeGrafter"/>
</dbReference>
<dbReference type="CDD" id="cd00063">
    <property type="entry name" value="FN3"/>
    <property type="match status" value="1"/>
</dbReference>
<dbReference type="Gene3D" id="3.20.20.80">
    <property type="entry name" value="Glycosidases"/>
    <property type="match status" value="1"/>
</dbReference>
<dbReference type="InterPro" id="IPR017853">
    <property type="entry name" value="GH"/>
</dbReference>
<dbReference type="NCBIfam" id="TIGR04183">
    <property type="entry name" value="Por_Secre_tail"/>
    <property type="match status" value="1"/>
</dbReference>
<accession>A0A8J6Q616</accession>
<dbReference type="InterPro" id="IPR036116">
    <property type="entry name" value="FN3_sf"/>
</dbReference>
<name>A0A8J6Q616_9FLAO</name>
<reference evidence="5" key="2">
    <citation type="submission" date="2020-09" db="EMBL/GenBank/DDBJ databases">
        <authorList>
            <person name="Wu Z."/>
        </authorList>
    </citation>
    <scope>NUCLEOTIDE SEQUENCE</scope>
    <source>
        <strain evidence="5">SC17</strain>
    </source>
</reference>
<dbReference type="InterPro" id="IPR013783">
    <property type="entry name" value="Ig-like_fold"/>
</dbReference>
<dbReference type="AlphaFoldDB" id="A0A8J6Q616"/>
<dbReference type="InterPro" id="IPR026444">
    <property type="entry name" value="Secre_tail"/>
</dbReference>
<dbReference type="InterPro" id="IPR013320">
    <property type="entry name" value="ConA-like_dom_sf"/>
</dbReference>
<reference evidence="5" key="1">
    <citation type="journal article" date="2013" name="Int. J. Syst. Evol. Microbiol.">
        <title>Aestuariibaculum suncheonense gen. nov., sp. nov., a marine bacterium of the family Flavobacteriaceae isolated from a tidal flat and emended descriptions of the genera Gaetbulibacter and Tamlana.</title>
        <authorList>
            <person name="Jeong S.H."/>
            <person name="Park M.S."/>
            <person name="Jin H.M."/>
            <person name="Lee K."/>
            <person name="Park W."/>
            <person name="Jeon C.O."/>
        </authorList>
    </citation>
    <scope>NUCLEOTIDE SEQUENCE</scope>
    <source>
        <strain evidence="5">SC17</strain>
    </source>
</reference>
<dbReference type="Gene3D" id="2.60.40.10">
    <property type="entry name" value="Immunoglobulins"/>
    <property type="match status" value="2"/>
</dbReference>
<dbReference type="EMBL" id="JACVXC010000001">
    <property type="protein sequence ID" value="MBD0834844.1"/>
    <property type="molecule type" value="Genomic_DNA"/>
</dbReference>
<dbReference type="InterPro" id="IPR053183">
    <property type="entry name" value="ASL1"/>
</dbReference>
<evidence type="ECO:0000256" key="2">
    <source>
        <dbReference type="ARBA" id="ARBA00023157"/>
    </source>
</evidence>
<protein>
    <submittedName>
        <fullName evidence="5">Fibronectin type III domain-containing protein</fullName>
    </submittedName>
</protein>
<feature type="signal peptide" evidence="3">
    <location>
        <begin position="1"/>
        <end position="21"/>
    </location>
</feature>
<dbReference type="InterPro" id="IPR006558">
    <property type="entry name" value="LamG-like"/>
</dbReference>
<dbReference type="Pfam" id="PF11790">
    <property type="entry name" value="Glyco_hydro_cc"/>
    <property type="match status" value="1"/>
</dbReference>
<dbReference type="InterPro" id="IPR003961">
    <property type="entry name" value="FN3_dom"/>
</dbReference>
<dbReference type="Proteomes" id="UP000602057">
    <property type="component" value="Unassembled WGS sequence"/>
</dbReference>
<keyword evidence="6" id="KW-1185">Reference proteome</keyword>